<name>A0ACB9YU34_9PEZI</name>
<evidence type="ECO:0000313" key="1">
    <source>
        <dbReference type="EMBL" id="KAI4862707.1"/>
    </source>
</evidence>
<dbReference type="EMBL" id="MU393520">
    <property type="protein sequence ID" value="KAI4862707.1"/>
    <property type="molecule type" value="Genomic_DNA"/>
</dbReference>
<protein>
    <submittedName>
        <fullName evidence="1">NAD(P)-binding protein</fullName>
    </submittedName>
</protein>
<sequence>MADPIKKVAVIGASGNLGKEIVQELLKAGFEVTAFAREDSQSKFPPNVTVKRVDYQSVDSLTSALKGLDAVVSAIATVAIGSQTPLVDAAISAKVRRFIPSEFGINTRIAGGTAIGNILQGKVKTLDYIIGKSQENPWFTWTGISSGIFFDWGLQFGSVGFDKRTKTATIYDSGDEPVQASNLPFLGRVVAAVLSQPEKTANQYLSVASFNPSQNQILKIVEAKTGEKWKVEHASTAEQEKIGLEKLSKGDYSAFSNLLRHRIYADGAKRAVEGEDNAIGLLGLQEEDLAATVEKWLDE</sequence>
<reference evidence="1 2" key="1">
    <citation type="journal article" date="2022" name="New Phytol.">
        <title>Ecological generalism drives hyperdiversity of secondary metabolite gene clusters in xylarialean endophytes.</title>
        <authorList>
            <person name="Franco M.E.E."/>
            <person name="Wisecaver J.H."/>
            <person name="Arnold A.E."/>
            <person name="Ju Y.M."/>
            <person name="Slot J.C."/>
            <person name="Ahrendt S."/>
            <person name="Moore L.P."/>
            <person name="Eastman K.E."/>
            <person name="Scott K."/>
            <person name="Konkel Z."/>
            <person name="Mondo S.J."/>
            <person name="Kuo A."/>
            <person name="Hayes R.D."/>
            <person name="Haridas S."/>
            <person name="Andreopoulos B."/>
            <person name="Riley R."/>
            <person name="LaButti K."/>
            <person name="Pangilinan J."/>
            <person name="Lipzen A."/>
            <person name="Amirebrahimi M."/>
            <person name="Yan J."/>
            <person name="Adam C."/>
            <person name="Keymanesh K."/>
            <person name="Ng V."/>
            <person name="Louie K."/>
            <person name="Northen T."/>
            <person name="Drula E."/>
            <person name="Henrissat B."/>
            <person name="Hsieh H.M."/>
            <person name="Youens-Clark K."/>
            <person name="Lutzoni F."/>
            <person name="Miadlikowska J."/>
            <person name="Eastwood D.C."/>
            <person name="Hamelin R.C."/>
            <person name="Grigoriev I.V."/>
            <person name="U'Ren J.M."/>
        </authorList>
    </citation>
    <scope>NUCLEOTIDE SEQUENCE [LARGE SCALE GENOMIC DNA]</scope>
    <source>
        <strain evidence="1 2">CBS 119005</strain>
    </source>
</reference>
<keyword evidence="2" id="KW-1185">Reference proteome</keyword>
<accession>A0ACB9YU34</accession>
<evidence type="ECO:0000313" key="2">
    <source>
        <dbReference type="Proteomes" id="UP001497700"/>
    </source>
</evidence>
<organism evidence="1 2">
    <name type="scientific">Hypoxylon rubiginosum</name>
    <dbReference type="NCBI Taxonomy" id="110542"/>
    <lineage>
        <taxon>Eukaryota</taxon>
        <taxon>Fungi</taxon>
        <taxon>Dikarya</taxon>
        <taxon>Ascomycota</taxon>
        <taxon>Pezizomycotina</taxon>
        <taxon>Sordariomycetes</taxon>
        <taxon>Xylariomycetidae</taxon>
        <taxon>Xylariales</taxon>
        <taxon>Hypoxylaceae</taxon>
        <taxon>Hypoxylon</taxon>
    </lineage>
</organism>
<dbReference type="Proteomes" id="UP001497700">
    <property type="component" value="Unassembled WGS sequence"/>
</dbReference>
<comment type="caution">
    <text evidence="1">The sequence shown here is derived from an EMBL/GenBank/DDBJ whole genome shotgun (WGS) entry which is preliminary data.</text>
</comment>
<proteinExistence type="predicted"/>
<gene>
    <name evidence="1" type="ORF">F4820DRAFT_14506</name>
</gene>